<gene>
    <name evidence="2" type="ORF">QBC32DRAFT_379767</name>
</gene>
<feature type="compositionally biased region" description="Polar residues" evidence="1">
    <location>
        <begin position="134"/>
        <end position="144"/>
    </location>
</feature>
<reference evidence="2" key="2">
    <citation type="submission" date="2023-06" db="EMBL/GenBank/DDBJ databases">
        <authorList>
            <consortium name="Lawrence Berkeley National Laboratory"/>
            <person name="Mondo S.J."/>
            <person name="Hensen N."/>
            <person name="Bonometti L."/>
            <person name="Westerberg I."/>
            <person name="Brannstrom I.O."/>
            <person name="Guillou S."/>
            <person name="Cros-Aarteil S."/>
            <person name="Calhoun S."/>
            <person name="Haridas S."/>
            <person name="Kuo A."/>
            <person name="Pangilinan J."/>
            <person name="Riley R."/>
            <person name="Labutti K."/>
            <person name="Andreopoulos B."/>
            <person name="Lipzen A."/>
            <person name="Chen C."/>
            <person name="Yanf M."/>
            <person name="Daum C."/>
            <person name="Ng V."/>
            <person name="Clum A."/>
            <person name="Steindorff A."/>
            <person name="Ohm R."/>
            <person name="Martin F."/>
            <person name="Silar P."/>
            <person name="Natvig D."/>
            <person name="Lalanne C."/>
            <person name="Gautier V."/>
            <person name="Ament-Velasquez S.L."/>
            <person name="Kruys A."/>
            <person name="Hutchinson M.I."/>
            <person name="Powell A.J."/>
            <person name="Barry K."/>
            <person name="Miller A.N."/>
            <person name="Grigoriev I.V."/>
            <person name="Debuchy R."/>
            <person name="Gladieux P."/>
            <person name="Thoren M.H."/>
            <person name="Johannesson H."/>
        </authorList>
    </citation>
    <scope>NUCLEOTIDE SEQUENCE</scope>
    <source>
        <strain evidence="2">CBS 626.80</strain>
    </source>
</reference>
<reference evidence="2" key="1">
    <citation type="journal article" date="2023" name="Mol. Phylogenet. Evol.">
        <title>Genome-scale phylogeny and comparative genomics of the fungal order Sordariales.</title>
        <authorList>
            <person name="Hensen N."/>
            <person name="Bonometti L."/>
            <person name="Westerberg I."/>
            <person name="Brannstrom I.O."/>
            <person name="Guillou S."/>
            <person name="Cros-Aarteil S."/>
            <person name="Calhoun S."/>
            <person name="Haridas S."/>
            <person name="Kuo A."/>
            <person name="Mondo S."/>
            <person name="Pangilinan J."/>
            <person name="Riley R."/>
            <person name="LaButti K."/>
            <person name="Andreopoulos B."/>
            <person name="Lipzen A."/>
            <person name="Chen C."/>
            <person name="Yan M."/>
            <person name="Daum C."/>
            <person name="Ng V."/>
            <person name="Clum A."/>
            <person name="Steindorff A."/>
            <person name="Ohm R.A."/>
            <person name="Martin F."/>
            <person name="Silar P."/>
            <person name="Natvig D.O."/>
            <person name="Lalanne C."/>
            <person name="Gautier V."/>
            <person name="Ament-Velasquez S.L."/>
            <person name="Kruys A."/>
            <person name="Hutchinson M.I."/>
            <person name="Powell A.J."/>
            <person name="Barry K."/>
            <person name="Miller A.N."/>
            <person name="Grigoriev I.V."/>
            <person name="Debuchy R."/>
            <person name="Gladieux P."/>
            <person name="Hiltunen Thoren M."/>
            <person name="Johannesson H."/>
        </authorList>
    </citation>
    <scope>NUCLEOTIDE SEQUENCE</scope>
    <source>
        <strain evidence="2">CBS 626.80</strain>
    </source>
</reference>
<protein>
    <submittedName>
        <fullName evidence="2">Uncharacterized protein</fullName>
    </submittedName>
</protein>
<comment type="caution">
    <text evidence="2">The sequence shown here is derived from an EMBL/GenBank/DDBJ whole genome shotgun (WGS) entry which is preliminary data.</text>
</comment>
<feature type="compositionally biased region" description="Polar residues" evidence="1">
    <location>
        <begin position="38"/>
        <end position="55"/>
    </location>
</feature>
<dbReference type="EMBL" id="MU859233">
    <property type="protein sequence ID" value="KAK3949007.1"/>
    <property type="molecule type" value="Genomic_DNA"/>
</dbReference>
<dbReference type="Proteomes" id="UP001303222">
    <property type="component" value="Unassembled WGS sequence"/>
</dbReference>
<name>A0AAN6SCA3_9PEZI</name>
<dbReference type="AlphaFoldDB" id="A0AAN6SCA3"/>
<feature type="region of interest" description="Disordered" evidence="1">
    <location>
        <begin position="38"/>
        <end position="57"/>
    </location>
</feature>
<keyword evidence="3" id="KW-1185">Reference proteome</keyword>
<proteinExistence type="predicted"/>
<feature type="region of interest" description="Disordered" evidence="1">
    <location>
        <begin position="346"/>
        <end position="366"/>
    </location>
</feature>
<evidence type="ECO:0000256" key="1">
    <source>
        <dbReference type="SAM" id="MobiDB-lite"/>
    </source>
</evidence>
<accession>A0AAN6SCA3</accession>
<feature type="compositionally biased region" description="Low complexity" evidence="1">
    <location>
        <begin position="69"/>
        <end position="95"/>
    </location>
</feature>
<sequence length="387" mass="44839">MSNPMSKVEGVEGQPHLEGLEDQVQMALVTAGIAVDTTTGITNGSNGCSGTGDSESITEEQAEAWYRSHNVPNSSSPSTSAAATAGTTNTHSNSSPATAITNPGQHDQQQQQQQQQQSQDQAPAPVQVPDQGHHQQISRPPSASTDVQFHILQATWIHHLLNFEAAHHEYHWAIHVYHESWCRRNHNVFWYHPISERDRHERVAHLTSSERKWFRDAEWALWGWVHEYHPNMAAWVRESGRRICGGSAEEFERRWEESGMFRYQEEAMARMSSEKMGERVEREMKAEKERAKRQWMGERERERERYRRQQGKEMVQWIMRGRKKRERETEERNDRIEGWIREAQRRSGNASRLGLPSSSLGERGQRRRRGLIRLDTSRYVGRIITCT</sequence>
<organism evidence="2 3">
    <name type="scientific">Pseudoneurospora amorphoporcata</name>
    <dbReference type="NCBI Taxonomy" id="241081"/>
    <lineage>
        <taxon>Eukaryota</taxon>
        <taxon>Fungi</taxon>
        <taxon>Dikarya</taxon>
        <taxon>Ascomycota</taxon>
        <taxon>Pezizomycotina</taxon>
        <taxon>Sordariomycetes</taxon>
        <taxon>Sordariomycetidae</taxon>
        <taxon>Sordariales</taxon>
        <taxon>Sordariaceae</taxon>
        <taxon>Pseudoneurospora</taxon>
    </lineage>
</organism>
<evidence type="ECO:0000313" key="3">
    <source>
        <dbReference type="Proteomes" id="UP001303222"/>
    </source>
</evidence>
<evidence type="ECO:0000313" key="2">
    <source>
        <dbReference type="EMBL" id="KAK3949007.1"/>
    </source>
</evidence>
<feature type="region of interest" description="Disordered" evidence="1">
    <location>
        <begin position="69"/>
        <end position="144"/>
    </location>
</feature>
<feature type="compositionally biased region" description="Low complexity" evidence="1">
    <location>
        <begin position="105"/>
        <end position="130"/>
    </location>
</feature>